<dbReference type="Proteomes" id="UP001239795">
    <property type="component" value="Unassembled WGS sequence"/>
</dbReference>
<gene>
    <name evidence="1" type="ORF">CMEL01_05234</name>
</gene>
<sequence length="280" mass="30688">MDPVSVKRHTLSCCLAVSSRFPCHRLILWVGATDFAAEMSAIHLAYSSPCLPLAAILRIIHKGSSSKSRSLKGSRQARINSAGLEIGGGAKPRELARDFGLAMFDDSSGTNSPGCEIGVPVRRPVMLAAMNPRRADSLKQWAAHTGDREIRAHAAAGWQLKRAMDEFHSQNWPRRTCGRPSSASVAESVTEVFRLFESEANGEWASKTTISHQQRTELCDGRSPMVTARLPAPFSLMRRKKIIICIPYRYSPQGSWLMFRGGSTLYNGRAPTGLLSDSCS</sequence>
<comment type="caution">
    <text evidence="1">The sequence shown here is derived from an EMBL/GenBank/DDBJ whole genome shotgun (WGS) entry which is preliminary data.</text>
</comment>
<accession>A0AAI9UCL6</accession>
<dbReference type="AlphaFoldDB" id="A0AAI9UCL6"/>
<dbReference type="EMBL" id="MLGG01000035">
    <property type="protein sequence ID" value="KAK1453575.1"/>
    <property type="molecule type" value="Genomic_DNA"/>
</dbReference>
<proteinExistence type="predicted"/>
<reference evidence="1 2" key="1">
    <citation type="submission" date="2016-10" db="EMBL/GenBank/DDBJ databases">
        <title>The genome sequence of Colletotrichum fioriniae PJ7.</title>
        <authorList>
            <person name="Baroncelli R."/>
        </authorList>
    </citation>
    <scope>NUCLEOTIDE SEQUENCE [LARGE SCALE GENOMIC DNA]</scope>
    <source>
        <strain evidence="1">Col 31</strain>
    </source>
</reference>
<evidence type="ECO:0000313" key="1">
    <source>
        <dbReference type="EMBL" id="KAK1453575.1"/>
    </source>
</evidence>
<name>A0AAI9UCL6_9PEZI</name>
<evidence type="ECO:0000313" key="2">
    <source>
        <dbReference type="Proteomes" id="UP001239795"/>
    </source>
</evidence>
<organism evidence="1 2">
    <name type="scientific">Colletotrichum melonis</name>
    <dbReference type="NCBI Taxonomy" id="1209925"/>
    <lineage>
        <taxon>Eukaryota</taxon>
        <taxon>Fungi</taxon>
        <taxon>Dikarya</taxon>
        <taxon>Ascomycota</taxon>
        <taxon>Pezizomycotina</taxon>
        <taxon>Sordariomycetes</taxon>
        <taxon>Hypocreomycetidae</taxon>
        <taxon>Glomerellales</taxon>
        <taxon>Glomerellaceae</taxon>
        <taxon>Colletotrichum</taxon>
        <taxon>Colletotrichum acutatum species complex</taxon>
    </lineage>
</organism>
<protein>
    <submittedName>
        <fullName evidence="1">Uncharacterized protein</fullName>
    </submittedName>
</protein>
<keyword evidence="2" id="KW-1185">Reference proteome</keyword>